<dbReference type="PANTHER" id="PTHR28163:SF1">
    <property type="entry name" value="PROTEIN PET117 HOMOLOG, MITOCHONDRIAL"/>
    <property type="match status" value="1"/>
</dbReference>
<keyword evidence="5" id="KW-0472">Membrane</keyword>
<keyword evidence="5" id="KW-0812">Transmembrane</keyword>
<keyword evidence="7" id="KW-1185">Reference proteome</keyword>
<dbReference type="AlphaFoldDB" id="A0AAN9Z929"/>
<dbReference type="GO" id="GO:0033617">
    <property type="term" value="P:mitochondrial respiratory chain complex IV assembly"/>
    <property type="evidence" value="ECO:0007669"/>
    <property type="project" value="TreeGrafter"/>
</dbReference>
<reference evidence="6 7" key="1">
    <citation type="submission" date="2024-03" db="EMBL/GenBank/DDBJ databases">
        <title>The genome assembly and annotation of the cricket Gryllus longicercus Weissman &amp; Gray.</title>
        <authorList>
            <person name="Szrajer S."/>
            <person name="Gray D."/>
            <person name="Ylla G."/>
        </authorList>
    </citation>
    <scope>NUCLEOTIDE SEQUENCE [LARGE SCALE GENOMIC DNA]</scope>
    <source>
        <strain evidence="6">DAG 2021-001</strain>
        <tissue evidence="6">Whole body minus gut</tissue>
    </source>
</reference>
<comment type="subcellular location">
    <subcellularLocation>
        <location evidence="1">Mitochondrion</location>
    </subcellularLocation>
</comment>
<comment type="caution">
    <text evidence="6">The sequence shown here is derived from an EMBL/GenBank/DDBJ whole genome shotgun (WGS) entry which is preliminary data.</text>
</comment>
<accession>A0AAN9Z929</accession>
<dbReference type="PANTHER" id="PTHR28163">
    <property type="entry name" value="PROTEIN PET117 HOMOLOG, MITOCHONDRIAL"/>
    <property type="match status" value="1"/>
</dbReference>
<keyword evidence="3" id="KW-0809">Transit peptide</keyword>
<sequence>MSLASKAALGVSLLVSIGIVGYVHYRQQIDREKMHEGVIRDVYRQQQKKTQNLYFLQKQADLTEQLRKEKT</sequence>
<keyword evidence="5" id="KW-1133">Transmembrane helix</keyword>
<evidence type="ECO:0000256" key="5">
    <source>
        <dbReference type="SAM" id="Phobius"/>
    </source>
</evidence>
<evidence type="ECO:0000256" key="3">
    <source>
        <dbReference type="ARBA" id="ARBA00022946"/>
    </source>
</evidence>
<evidence type="ECO:0000256" key="2">
    <source>
        <dbReference type="ARBA" id="ARBA00008197"/>
    </source>
</evidence>
<gene>
    <name evidence="6" type="ORF">R5R35_002552</name>
</gene>
<evidence type="ECO:0000256" key="4">
    <source>
        <dbReference type="ARBA" id="ARBA00023128"/>
    </source>
</evidence>
<evidence type="ECO:0000313" key="7">
    <source>
        <dbReference type="Proteomes" id="UP001378592"/>
    </source>
</evidence>
<evidence type="ECO:0000313" key="6">
    <source>
        <dbReference type="EMBL" id="KAK7868756.1"/>
    </source>
</evidence>
<organism evidence="6 7">
    <name type="scientific">Gryllus longicercus</name>
    <dbReference type="NCBI Taxonomy" id="2509291"/>
    <lineage>
        <taxon>Eukaryota</taxon>
        <taxon>Metazoa</taxon>
        <taxon>Ecdysozoa</taxon>
        <taxon>Arthropoda</taxon>
        <taxon>Hexapoda</taxon>
        <taxon>Insecta</taxon>
        <taxon>Pterygota</taxon>
        <taxon>Neoptera</taxon>
        <taxon>Polyneoptera</taxon>
        <taxon>Orthoptera</taxon>
        <taxon>Ensifera</taxon>
        <taxon>Gryllidea</taxon>
        <taxon>Grylloidea</taxon>
        <taxon>Gryllidae</taxon>
        <taxon>Gryllinae</taxon>
        <taxon>Gryllus</taxon>
    </lineage>
</organism>
<dbReference type="Proteomes" id="UP001378592">
    <property type="component" value="Unassembled WGS sequence"/>
</dbReference>
<dbReference type="Pfam" id="PF15786">
    <property type="entry name" value="PET117"/>
    <property type="match status" value="1"/>
</dbReference>
<keyword evidence="4" id="KW-0496">Mitochondrion</keyword>
<dbReference type="EMBL" id="JAZDUA010000087">
    <property type="protein sequence ID" value="KAK7868756.1"/>
    <property type="molecule type" value="Genomic_DNA"/>
</dbReference>
<evidence type="ECO:0000256" key="1">
    <source>
        <dbReference type="ARBA" id="ARBA00004173"/>
    </source>
</evidence>
<comment type="similarity">
    <text evidence="2">Belongs to the PET117 family.</text>
</comment>
<evidence type="ECO:0008006" key="8">
    <source>
        <dbReference type="Google" id="ProtNLM"/>
    </source>
</evidence>
<protein>
    <recommendedName>
        <fullName evidence="8">Protein PET117 homolog, mitochondrial</fullName>
    </recommendedName>
</protein>
<feature type="transmembrane region" description="Helical" evidence="5">
    <location>
        <begin position="6"/>
        <end position="25"/>
    </location>
</feature>
<name>A0AAN9Z929_9ORTH</name>
<dbReference type="InterPro" id="IPR031568">
    <property type="entry name" value="Pet117"/>
</dbReference>
<proteinExistence type="inferred from homology"/>
<dbReference type="GO" id="GO:0005739">
    <property type="term" value="C:mitochondrion"/>
    <property type="evidence" value="ECO:0007669"/>
    <property type="project" value="UniProtKB-SubCell"/>
</dbReference>